<organism evidence="1">
    <name type="scientific">marine sediment metagenome</name>
    <dbReference type="NCBI Taxonomy" id="412755"/>
    <lineage>
        <taxon>unclassified sequences</taxon>
        <taxon>metagenomes</taxon>
        <taxon>ecological metagenomes</taxon>
    </lineage>
</organism>
<gene>
    <name evidence="1" type="ORF">S12H4_36296</name>
</gene>
<evidence type="ECO:0008006" key="2">
    <source>
        <dbReference type="Google" id="ProtNLM"/>
    </source>
</evidence>
<proteinExistence type="predicted"/>
<accession>X1UCV7</accession>
<comment type="caution">
    <text evidence="1">The sequence shown here is derived from an EMBL/GenBank/DDBJ whole genome shotgun (WGS) entry which is preliminary data.</text>
</comment>
<protein>
    <recommendedName>
        <fullName evidence="2">Gingipain domain-containing protein</fullName>
    </recommendedName>
</protein>
<evidence type="ECO:0000313" key="1">
    <source>
        <dbReference type="EMBL" id="GAI90174.1"/>
    </source>
</evidence>
<name>X1UCV7_9ZZZZ</name>
<feature type="non-terminal residue" evidence="1">
    <location>
        <position position="1"/>
    </location>
</feature>
<dbReference type="AlphaFoldDB" id="X1UCV7"/>
<dbReference type="EMBL" id="BARW01021626">
    <property type="protein sequence ID" value="GAI90174.1"/>
    <property type="molecule type" value="Genomic_DNA"/>
</dbReference>
<reference evidence="1" key="1">
    <citation type="journal article" date="2014" name="Front. Microbiol.">
        <title>High frequency of phylogenetically diverse reductive dehalogenase-homologous genes in deep subseafloor sedimentary metagenomes.</title>
        <authorList>
            <person name="Kawai M."/>
            <person name="Futagami T."/>
            <person name="Toyoda A."/>
            <person name="Takaki Y."/>
            <person name="Nishi S."/>
            <person name="Hori S."/>
            <person name="Arai W."/>
            <person name="Tsubouchi T."/>
            <person name="Morono Y."/>
            <person name="Uchiyama I."/>
            <person name="Ito T."/>
            <person name="Fujiyama A."/>
            <person name="Inagaki F."/>
            <person name="Takami H."/>
        </authorList>
    </citation>
    <scope>NUCLEOTIDE SEQUENCE</scope>
    <source>
        <strain evidence="1">Expedition CK06-06</strain>
    </source>
</reference>
<sequence length="195" mass="21176">PVQLFSVLVRRLPFQLSAPQSDIIIGVGHGDEISFCGHNEAVILEVGKYNRREVKGKVIKLLSCQTGVALGPDLIQNGALSVAACLDDYVWVCDADLAATPWADEMAATSLMPVIDGLNALLDGKTAREAFDIELEGYTRNAEVEEDELIKSCLEFNRDNAILLGASEAQIRTRPKLPLPFRLVPPPLLLPISQG</sequence>